<reference evidence="6" key="1">
    <citation type="submission" date="2020-10" db="EMBL/GenBank/DDBJ databases">
        <authorList>
            <person name="Gilroy R."/>
        </authorList>
    </citation>
    <scope>NUCLEOTIDE SEQUENCE</scope>
    <source>
        <strain evidence="6">ChiBcec2-4451</strain>
    </source>
</reference>
<dbReference type="PANTHER" id="PTHR11931">
    <property type="entry name" value="PHOSPHOGLYCERATE MUTASE"/>
    <property type="match status" value="1"/>
</dbReference>
<dbReference type="GO" id="GO:0006096">
    <property type="term" value="P:glycolytic process"/>
    <property type="evidence" value="ECO:0007669"/>
    <property type="project" value="UniProtKB-KW"/>
</dbReference>
<comment type="similarity">
    <text evidence="1">Belongs to the phosphoglycerate mutase family. BPG-dependent PGAM subfamily.</text>
</comment>
<dbReference type="EC" id="5.4.2.11" evidence="2"/>
<dbReference type="Proteomes" id="UP000886723">
    <property type="component" value="Unassembled WGS sequence"/>
</dbReference>
<dbReference type="InterPro" id="IPR029033">
    <property type="entry name" value="His_PPase_superfam"/>
</dbReference>
<organism evidence="6 7">
    <name type="scientific">Candidatus Pullilachnospira stercoravium</name>
    <dbReference type="NCBI Taxonomy" id="2840913"/>
    <lineage>
        <taxon>Bacteria</taxon>
        <taxon>Bacillati</taxon>
        <taxon>Bacillota</taxon>
        <taxon>Clostridia</taxon>
        <taxon>Lachnospirales</taxon>
        <taxon>Lachnospiraceae</taxon>
        <taxon>Lachnospiraceae incertae sedis</taxon>
        <taxon>Candidatus Pullilachnospira</taxon>
    </lineage>
</organism>
<name>A0A9D1NW32_9FIRM</name>
<accession>A0A9D1NW32</accession>
<dbReference type="InterPro" id="IPR005952">
    <property type="entry name" value="Phosphogly_mut1"/>
</dbReference>
<evidence type="ECO:0000256" key="1">
    <source>
        <dbReference type="ARBA" id="ARBA00006717"/>
    </source>
</evidence>
<dbReference type="AlphaFoldDB" id="A0A9D1NW32"/>
<dbReference type="GO" id="GO:0004619">
    <property type="term" value="F:phosphoglycerate mutase activity"/>
    <property type="evidence" value="ECO:0007669"/>
    <property type="project" value="UniProtKB-EC"/>
</dbReference>
<dbReference type="SMART" id="SM00855">
    <property type="entry name" value="PGAM"/>
    <property type="match status" value="1"/>
</dbReference>
<dbReference type="Gene3D" id="3.40.50.1240">
    <property type="entry name" value="Phosphoglycerate mutase-like"/>
    <property type="match status" value="1"/>
</dbReference>
<proteinExistence type="inferred from homology"/>
<keyword evidence="4" id="KW-0413">Isomerase</keyword>
<sequence length="214" mass="24062">MKVVLIRHGMTEGNRKSRYIGVTDEPLCPQGSRELAGRSFPQAQVVFTSPLLRCRQSAQILYPQQKPRILENLAECDFGEFENKNWRELSGNPRYQQWIDSGGTLPFPEGESPKEFKARSVRGFEEAVEQCLSEGIGTAAFVVHGGTIMSVLERFANPSGDYYSWSVKNGEGYEARLEEALWASGKKELTDIQKLEFGGETHRQGASRRGREDV</sequence>
<dbReference type="EMBL" id="DVON01000279">
    <property type="protein sequence ID" value="HIV14044.1"/>
    <property type="molecule type" value="Genomic_DNA"/>
</dbReference>
<dbReference type="CDD" id="cd07040">
    <property type="entry name" value="HP"/>
    <property type="match status" value="1"/>
</dbReference>
<evidence type="ECO:0000256" key="4">
    <source>
        <dbReference type="ARBA" id="ARBA00023235"/>
    </source>
</evidence>
<keyword evidence="3" id="KW-0324">Glycolysis</keyword>
<protein>
    <recommendedName>
        <fullName evidence="2">phosphoglycerate mutase (2,3-diphosphoglycerate-dependent)</fullName>
        <ecNumber evidence="2">5.4.2.11</ecNumber>
    </recommendedName>
</protein>
<evidence type="ECO:0000313" key="6">
    <source>
        <dbReference type="EMBL" id="HIV14044.1"/>
    </source>
</evidence>
<dbReference type="Pfam" id="PF00300">
    <property type="entry name" value="His_Phos_1"/>
    <property type="match status" value="1"/>
</dbReference>
<dbReference type="InterPro" id="IPR013078">
    <property type="entry name" value="His_Pase_superF_clade-1"/>
</dbReference>
<evidence type="ECO:0000313" key="7">
    <source>
        <dbReference type="Proteomes" id="UP000886723"/>
    </source>
</evidence>
<comment type="caution">
    <text evidence="6">The sequence shown here is derived from an EMBL/GenBank/DDBJ whole genome shotgun (WGS) entry which is preliminary data.</text>
</comment>
<evidence type="ECO:0000256" key="5">
    <source>
        <dbReference type="SAM" id="MobiDB-lite"/>
    </source>
</evidence>
<reference evidence="6" key="2">
    <citation type="journal article" date="2021" name="PeerJ">
        <title>Extensive microbial diversity within the chicken gut microbiome revealed by metagenomics and culture.</title>
        <authorList>
            <person name="Gilroy R."/>
            <person name="Ravi A."/>
            <person name="Getino M."/>
            <person name="Pursley I."/>
            <person name="Horton D.L."/>
            <person name="Alikhan N.F."/>
            <person name="Baker D."/>
            <person name="Gharbi K."/>
            <person name="Hall N."/>
            <person name="Watson M."/>
            <person name="Adriaenssens E.M."/>
            <person name="Foster-Nyarko E."/>
            <person name="Jarju S."/>
            <person name="Secka A."/>
            <person name="Antonio M."/>
            <person name="Oren A."/>
            <person name="Chaudhuri R.R."/>
            <person name="La Ragione R."/>
            <person name="Hildebrand F."/>
            <person name="Pallen M.J."/>
        </authorList>
    </citation>
    <scope>NUCLEOTIDE SEQUENCE</scope>
    <source>
        <strain evidence="6">ChiBcec2-4451</strain>
    </source>
</reference>
<gene>
    <name evidence="6" type="ORF">IAA63_13040</name>
</gene>
<feature type="region of interest" description="Disordered" evidence="5">
    <location>
        <begin position="195"/>
        <end position="214"/>
    </location>
</feature>
<evidence type="ECO:0000256" key="3">
    <source>
        <dbReference type="ARBA" id="ARBA00023152"/>
    </source>
</evidence>
<evidence type="ECO:0000256" key="2">
    <source>
        <dbReference type="ARBA" id="ARBA00012028"/>
    </source>
</evidence>
<dbReference type="SUPFAM" id="SSF53254">
    <property type="entry name" value="Phosphoglycerate mutase-like"/>
    <property type="match status" value="1"/>
</dbReference>